<keyword evidence="5" id="KW-1185">Reference proteome</keyword>
<evidence type="ECO:0000259" key="3">
    <source>
        <dbReference type="PROSITE" id="PS50977"/>
    </source>
</evidence>
<accession>A0A5C8Z217</accession>
<keyword evidence="1 2" id="KW-0238">DNA-binding</keyword>
<protein>
    <submittedName>
        <fullName evidence="4">TetR/AcrR family transcriptional regulator</fullName>
    </submittedName>
</protein>
<dbReference type="GO" id="GO:0003677">
    <property type="term" value="F:DNA binding"/>
    <property type="evidence" value="ECO:0007669"/>
    <property type="project" value="UniProtKB-UniRule"/>
</dbReference>
<comment type="caution">
    <text evidence="4">The sequence shown here is derived from an EMBL/GenBank/DDBJ whole genome shotgun (WGS) entry which is preliminary data.</text>
</comment>
<proteinExistence type="predicted"/>
<dbReference type="InterPro" id="IPR050624">
    <property type="entry name" value="HTH-type_Tx_Regulator"/>
</dbReference>
<evidence type="ECO:0000256" key="1">
    <source>
        <dbReference type="ARBA" id="ARBA00023125"/>
    </source>
</evidence>
<sequence length="197" mass="23194">MYRKSTDKRVLQSAEALYQAVLTLMQDKKYEKIGIKEVCEVAGIGRATFYRNFDYVDDIFRYKLATTFSRGKSCHFGREKGVDESFRSDLVTFFDFWRGECELLENVLNANRWGLFQEQFMLATQFKLDQMIELYQLTETEIAYFSTSMYTSVSTLLKTWLARGKTETSEQLVDLLNLTHELYQKQKEHYHRAPATT</sequence>
<dbReference type="InterPro" id="IPR001647">
    <property type="entry name" value="HTH_TetR"/>
</dbReference>
<dbReference type="PANTHER" id="PTHR43479:SF11">
    <property type="entry name" value="ACREF_ENVCD OPERON REPRESSOR-RELATED"/>
    <property type="match status" value="1"/>
</dbReference>
<feature type="domain" description="HTH tetR-type" evidence="3">
    <location>
        <begin position="11"/>
        <end position="71"/>
    </location>
</feature>
<dbReference type="PROSITE" id="PS50977">
    <property type="entry name" value="HTH_TETR_2"/>
    <property type="match status" value="1"/>
</dbReference>
<evidence type="ECO:0000256" key="2">
    <source>
        <dbReference type="PROSITE-ProRule" id="PRU00335"/>
    </source>
</evidence>
<dbReference type="OrthoDB" id="6077212at2"/>
<dbReference type="PANTHER" id="PTHR43479">
    <property type="entry name" value="ACREF/ENVCD OPERON REPRESSOR-RELATED"/>
    <property type="match status" value="1"/>
</dbReference>
<dbReference type="Gene3D" id="1.10.357.10">
    <property type="entry name" value="Tetracycline Repressor, domain 2"/>
    <property type="match status" value="1"/>
</dbReference>
<dbReference type="RefSeq" id="WP_147714839.1">
    <property type="nucleotide sequence ID" value="NZ_VKAD01000003.1"/>
</dbReference>
<dbReference type="InterPro" id="IPR039532">
    <property type="entry name" value="TetR_C_Firmicutes"/>
</dbReference>
<dbReference type="AlphaFoldDB" id="A0A5C8Z217"/>
<gene>
    <name evidence="4" type="ORF">FME95_12490</name>
</gene>
<dbReference type="SUPFAM" id="SSF46689">
    <property type="entry name" value="Homeodomain-like"/>
    <property type="match status" value="1"/>
</dbReference>
<name>A0A5C8Z217_9GAMM</name>
<evidence type="ECO:0000313" key="5">
    <source>
        <dbReference type="Proteomes" id="UP000321764"/>
    </source>
</evidence>
<evidence type="ECO:0000313" key="4">
    <source>
        <dbReference type="EMBL" id="TXR51344.1"/>
    </source>
</evidence>
<dbReference type="EMBL" id="VKAD01000003">
    <property type="protein sequence ID" value="TXR51344.1"/>
    <property type="molecule type" value="Genomic_DNA"/>
</dbReference>
<feature type="DNA-binding region" description="H-T-H motif" evidence="2">
    <location>
        <begin position="34"/>
        <end position="53"/>
    </location>
</feature>
<dbReference type="Pfam" id="PF14278">
    <property type="entry name" value="TetR_C_8"/>
    <property type="match status" value="1"/>
</dbReference>
<reference evidence="4 5" key="1">
    <citation type="submission" date="2019-07" db="EMBL/GenBank/DDBJ databases">
        <title>Reinekea sp. strain SSH23 genome sequencing and assembly.</title>
        <authorList>
            <person name="Kim I."/>
        </authorList>
    </citation>
    <scope>NUCLEOTIDE SEQUENCE [LARGE SCALE GENOMIC DNA]</scope>
    <source>
        <strain evidence="4 5">SSH23</strain>
    </source>
</reference>
<dbReference type="Proteomes" id="UP000321764">
    <property type="component" value="Unassembled WGS sequence"/>
</dbReference>
<organism evidence="4 5">
    <name type="scientific">Reinekea thalattae</name>
    <dbReference type="NCBI Taxonomy" id="2593301"/>
    <lineage>
        <taxon>Bacteria</taxon>
        <taxon>Pseudomonadati</taxon>
        <taxon>Pseudomonadota</taxon>
        <taxon>Gammaproteobacteria</taxon>
        <taxon>Oceanospirillales</taxon>
        <taxon>Saccharospirillaceae</taxon>
        <taxon>Reinekea</taxon>
    </lineage>
</organism>
<dbReference type="InterPro" id="IPR009057">
    <property type="entry name" value="Homeodomain-like_sf"/>
</dbReference>